<dbReference type="AlphaFoldDB" id="J9FS53"/>
<comment type="caution">
    <text evidence="1">The sequence shown here is derived from an EMBL/GenBank/DDBJ whole genome shotgun (WGS) entry which is preliminary data.</text>
</comment>
<protein>
    <submittedName>
        <fullName evidence="1">Uncharacterized protein</fullName>
    </submittedName>
</protein>
<sequence>MKILRIHQFQLIAGPLPDQMPSVTCGIDEDVVRFFLQAPLDHCLQIFIFHLKFFKGQVVHIKDKFIIPVFDLGDHLIQILKLMLVHFDNAKAVLIIAV</sequence>
<name>J9FS53_9ZZZZ</name>
<reference evidence="1" key="1">
    <citation type="journal article" date="2012" name="PLoS ONE">
        <title>Gene sets for utilization of primary and secondary nutrition supplies in the distal gut of endangered iberian lynx.</title>
        <authorList>
            <person name="Alcaide M."/>
            <person name="Messina E."/>
            <person name="Richter M."/>
            <person name="Bargiela R."/>
            <person name="Peplies J."/>
            <person name="Huws S.A."/>
            <person name="Newbold C.J."/>
            <person name="Golyshin P.N."/>
            <person name="Simon M.A."/>
            <person name="Lopez G."/>
            <person name="Yakimov M.M."/>
            <person name="Ferrer M."/>
        </authorList>
    </citation>
    <scope>NUCLEOTIDE SEQUENCE</scope>
</reference>
<accession>J9FS53</accession>
<gene>
    <name evidence="1" type="ORF">EVA_14111</name>
</gene>
<organism evidence="1">
    <name type="scientific">gut metagenome</name>
    <dbReference type="NCBI Taxonomy" id="749906"/>
    <lineage>
        <taxon>unclassified sequences</taxon>
        <taxon>metagenomes</taxon>
        <taxon>organismal metagenomes</taxon>
    </lineage>
</organism>
<proteinExistence type="predicted"/>
<evidence type="ECO:0000313" key="1">
    <source>
        <dbReference type="EMBL" id="EJW97781.1"/>
    </source>
</evidence>
<dbReference type="EMBL" id="AMCI01004593">
    <property type="protein sequence ID" value="EJW97781.1"/>
    <property type="molecule type" value="Genomic_DNA"/>
</dbReference>